<feature type="compositionally biased region" description="Basic and acidic residues" evidence="6">
    <location>
        <begin position="362"/>
        <end position="383"/>
    </location>
</feature>
<evidence type="ECO:0000313" key="9">
    <source>
        <dbReference type="EMBL" id="KAL1882853.1"/>
    </source>
</evidence>
<dbReference type="EMBL" id="JAWRVE010000003">
    <property type="protein sequence ID" value="KAL1882853.1"/>
    <property type="molecule type" value="Genomic_DNA"/>
</dbReference>
<keyword evidence="4 7" id="KW-0472">Membrane</keyword>
<feature type="transmembrane region" description="Helical" evidence="7">
    <location>
        <begin position="62"/>
        <end position="82"/>
    </location>
</feature>
<feature type="transmembrane region" description="Helical" evidence="7">
    <location>
        <begin position="141"/>
        <end position="172"/>
    </location>
</feature>
<dbReference type="Pfam" id="PF20684">
    <property type="entry name" value="Fung_rhodopsin"/>
    <property type="match status" value="1"/>
</dbReference>
<feature type="domain" description="Rhodopsin" evidence="8">
    <location>
        <begin position="46"/>
        <end position="285"/>
    </location>
</feature>
<evidence type="ECO:0000313" key="10">
    <source>
        <dbReference type="Proteomes" id="UP001583177"/>
    </source>
</evidence>
<comment type="subcellular location">
    <subcellularLocation>
        <location evidence="1">Membrane</location>
        <topology evidence="1">Multi-pass membrane protein</topology>
    </subcellularLocation>
</comment>
<evidence type="ECO:0000256" key="7">
    <source>
        <dbReference type="SAM" id="Phobius"/>
    </source>
</evidence>
<evidence type="ECO:0000256" key="5">
    <source>
        <dbReference type="ARBA" id="ARBA00038359"/>
    </source>
</evidence>
<reference evidence="9 10" key="1">
    <citation type="journal article" date="2024" name="IMA Fungus">
        <title>IMA Genome - F19 : A genome assembly and annotation guide to empower mycologists, including annotated draft genome sequences of Ceratocystis pirilliformis, Diaporthe australafricana, Fusarium ophioides, Paecilomyces lecythidis, and Sporothrix stenoceras.</title>
        <authorList>
            <person name="Aylward J."/>
            <person name="Wilson A.M."/>
            <person name="Visagie C.M."/>
            <person name="Spraker J."/>
            <person name="Barnes I."/>
            <person name="Buitendag C."/>
            <person name="Ceriani C."/>
            <person name="Del Mar Angel L."/>
            <person name="du Plessis D."/>
            <person name="Fuchs T."/>
            <person name="Gasser K."/>
            <person name="Kramer D."/>
            <person name="Li W."/>
            <person name="Munsamy K."/>
            <person name="Piso A."/>
            <person name="Price J.L."/>
            <person name="Sonnekus B."/>
            <person name="Thomas C."/>
            <person name="van der Nest A."/>
            <person name="van Dijk A."/>
            <person name="van Heerden A."/>
            <person name="van Vuuren N."/>
            <person name="Yilmaz N."/>
            <person name="Duong T.A."/>
            <person name="van der Merwe N.A."/>
            <person name="Wingfield M.J."/>
            <person name="Wingfield B.D."/>
        </authorList>
    </citation>
    <scope>NUCLEOTIDE SEQUENCE [LARGE SCALE GENOMIC DNA]</scope>
    <source>
        <strain evidence="9 10">CMW 18300</strain>
    </source>
</reference>
<dbReference type="InterPro" id="IPR049326">
    <property type="entry name" value="Rhodopsin_dom_fungi"/>
</dbReference>
<feature type="transmembrane region" description="Helical" evidence="7">
    <location>
        <begin position="263"/>
        <end position="284"/>
    </location>
</feature>
<name>A0ABR3Y4V4_9PEZI</name>
<sequence length="390" mass="43643">MAGPVDLPHLQARWEGVSQIPTTQFQQTMLVVIYLVAAVAYITYGLRMYSRVTAKQTGLEDWLMTAATVLSLAFMVVTYYYFKHTYAGFPASQLPKTFDPTPALFWTWVVGLLYNPILALVKSSALVFMLRIAGHKNEIRWAVYVINTINICLMISTFLVVIFQTIPIAAYWDKTLPVQRSIDAAAFGMSTFIMTIVTDVLVLAIPVWVFIGIKLNLATKIGVIMIFMTGGLVTIIGIIRVIAFSRFFWSPGYDFGNTWGPSYSAIEINLAITAACVPALRPLLRTWFPRLFRTSVSKESGSCQKHPYCAEGRSGNERSIRMHSMGHTRANMRSVRESPTDSQEEIFRPVGIMKTTNVNVSYDDKTPSVRNSIDADRIEKPRAPEPGLAL</sequence>
<gene>
    <name evidence="9" type="ORF">Daus18300_000491</name>
</gene>
<dbReference type="PANTHER" id="PTHR33048:SF47">
    <property type="entry name" value="INTEGRAL MEMBRANE PROTEIN-RELATED"/>
    <property type="match status" value="1"/>
</dbReference>
<dbReference type="InterPro" id="IPR052337">
    <property type="entry name" value="SAT4-like"/>
</dbReference>
<evidence type="ECO:0000256" key="2">
    <source>
        <dbReference type="ARBA" id="ARBA00022692"/>
    </source>
</evidence>
<evidence type="ECO:0000256" key="1">
    <source>
        <dbReference type="ARBA" id="ARBA00004141"/>
    </source>
</evidence>
<feature type="transmembrane region" description="Helical" evidence="7">
    <location>
        <begin position="102"/>
        <end position="121"/>
    </location>
</feature>
<feature type="transmembrane region" description="Helical" evidence="7">
    <location>
        <begin position="223"/>
        <end position="243"/>
    </location>
</feature>
<evidence type="ECO:0000256" key="6">
    <source>
        <dbReference type="SAM" id="MobiDB-lite"/>
    </source>
</evidence>
<protein>
    <recommendedName>
        <fullName evidence="8">Rhodopsin domain-containing protein</fullName>
    </recommendedName>
</protein>
<comment type="caution">
    <text evidence="9">The sequence shown here is derived from an EMBL/GenBank/DDBJ whole genome shotgun (WGS) entry which is preliminary data.</text>
</comment>
<accession>A0ABR3Y4V4</accession>
<organism evidence="9 10">
    <name type="scientific">Diaporthe australafricana</name>
    <dbReference type="NCBI Taxonomy" id="127596"/>
    <lineage>
        <taxon>Eukaryota</taxon>
        <taxon>Fungi</taxon>
        <taxon>Dikarya</taxon>
        <taxon>Ascomycota</taxon>
        <taxon>Pezizomycotina</taxon>
        <taxon>Sordariomycetes</taxon>
        <taxon>Sordariomycetidae</taxon>
        <taxon>Diaporthales</taxon>
        <taxon>Diaporthaceae</taxon>
        <taxon>Diaporthe</taxon>
    </lineage>
</organism>
<comment type="similarity">
    <text evidence="5">Belongs to the SAT4 family.</text>
</comment>
<feature type="region of interest" description="Disordered" evidence="6">
    <location>
        <begin position="361"/>
        <end position="390"/>
    </location>
</feature>
<keyword evidence="3 7" id="KW-1133">Transmembrane helix</keyword>
<dbReference type="PANTHER" id="PTHR33048">
    <property type="entry name" value="PTH11-LIKE INTEGRAL MEMBRANE PROTEIN (AFU_ORTHOLOGUE AFUA_5G11245)"/>
    <property type="match status" value="1"/>
</dbReference>
<evidence type="ECO:0000259" key="8">
    <source>
        <dbReference type="Pfam" id="PF20684"/>
    </source>
</evidence>
<keyword evidence="2 7" id="KW-0812">Transmembrane</keyword>
<keyword evidence="10" id="KW-1185">Reference proteome</keyword>
<proteinExistence type="inferred from homology"/>
<evidence type="ECO:0000256" key="3">
    <source>
        <dbReference type="ARBA" id="ARBA00022989"/>
    </source>
</evidence>
<dbReference type="Proteomes" id="UP001583177">
    <property type="component" value="Unassembled WGS sequence"/>
</dbReference>
<evidence type="ECO:0000256" key="4">
    <source>
        <dbReference type="ARBA" id="ARBA00023136"/>
    </source>
</evidence>
<feature type="transmembrane region" description="Helical" evidence="7">
    <location>
        <begin position="184"/>
        <end position="211"/>
    </location>
</feature>
<feature type="transmembrane region" description="Helical" evidence="7">
    <location>
        <begin position="31"/>
        <end position="50"/>
    </location>
</feature>